<dbReference type="CDD" id="cd02440">
    <property type="entry name" value="AdoMet_MTases"/>
    <property type="match status" value="1"/>
</dbReference>
<dbReference type="GO" id="GO:0030410">
    <property type="term" value="F:nicotianamine synthase activity"/>
    <property type="evidence" value="ECO:0007669"/>
    <property type="project" value="InterPro"/>
</dbReference>
<keyword evidence="5" id="KW-1185">Reference proteome</keyword>
<dbReference type="PANTHER" id="PTHR32266:SF12">
    <property type="entry name" value="NICOTIANAMINE SYNTHASE 3"/>
    <property type="match status" value="1"/>
</dbReference>
<reference evidence="4" key="1">
    <citation type="journal article" date="2020" name="Stud. Mycol.">
        <title>101 Dothideomycetes genomes: a test case for predicting lifestyles and emergence of pathogens.</title>
        <authorList>
            <person name="Haridas S."/>
            <person name="Albert R."/>
            <person name="Binder M."/>
            <person name="Bloem J."/>
            <person name="Labutti K."/>
            <person name="Salamov A."/>
            <person name="Andreopoulos B."/>
            <person name="Baker S."/>
            <person name="Barry K."/>
            <person name="Bills G."/>
            <person name="Bluhm B."/>
            <person name="Cannon C."/>
            <person name="Castanera R."/>
            <person name="Culley D."/>
            <person name="Daum C."/>
            <person name="Ezra D."/>
            <person name="Gonzalez J."/>
            <person name="Henrissat B."/>
            <person name="Kuo A."/>
            <person name="Liang C."/>
            <person name="Lipzen A."/>
            <person name="Lutzoni F."/>
            <person name="Magnuson J."/>
            <person name="Mondo S."/>
            <person name="Nolan M."/>
            <person name="Ohm R."/>
            <person name="Pangilinan J."/>
            <person name="Park H.-J."/>
            <person name="Ramirez L."/>
            <person name="Alfaro M."/>
            <person name="Sun H."/>
            <person name="Tritt A."/>
            <person name="Yoshinaga Y."/>
            <person name="Zwiers L.-H."/>
            <person name="Turgeon B."/>
            <person name="Goodwin S."/>
            <person name="Spatafora J."/>
            <person name="Crous P."/>
            <person name="Grigoriev I."/>
        </authorList>
    </citation>
    <scope>NUCLEOTIDE SEQUENCE</scope>
    <source>
        <strain evidence="4">CBS 627.86</strain>
    </source>
</reference>
<gene>
    <name evidence="4" type="ORF">BDV96DRAFT_568056</name>
</gene>
<keyword evidence="2" id="KW-0808">Transferase</keyword>
<keyword evidence="3" id="KW-0949">S-adenosyl-L-methionine</keyword>
<dbReference type="InterPro" id="IPR029063">
    <property type="entry name" value="SAM-dependent_MTases_sf"/>
</dbReference>
<dbReference type="GO" id="GO:0030418">
    <property type="term" value="P:nicotianamine biosynthetic process"/>
    <property type="evidence" value="ECO:0007669"/>
    <property type="project" value="InterPro"/>
</dbReference>
<evidence type="ECO:0000256" key="1">
    <source>
        <dbReference type="ARBA" id="ARBA00007009"/>
    </source>
</evidence>
<evidence type="ECO:0000313" key="5">
    <source>
        <dbReference type="Proteomes" id="UP000799770"/>
    </source>
</evidence>
<dbReference type="EMBL" id="ML977315">
    <property type="protein sequence ID" value="KAF2119692.1"/>
    <property type="molecule type" value="Genomic_DNA"/>
</dbReference>
<dbReference type="AlphaFoldDB" id="A0A6A5ZJE1"/>
<name>A0A6A5ZJE1_9PLEO</name>
<evidence type="ECO:0000256" key="3">
    <source>
        <dbReference type="ARBA" id="ARBA00022691"/>
    </source>
</evidence>
<dbReference type="OrthoDB" id="1858069at2759"/>
<dbReference type="Pfam" id="PF03059">
    <property type="entry name" value="NAS"/>
    <property type="match status" value="1"/>
</dbReference>
<dbReference type="SUPFAM" id="SSF53335">
    <property type="entry name" value="S-adenosyl-L-methionine-dependent methyltransferases"/>
    <property type="match status" value="1"/>
</dbReference>
<dbReference type="Proteomes" id="UP000799770">
    <property type="component" value="Unassembled WGS sequence"/>
</dbReference>
<organism evidence="4 5">
    <name type="scientific">Lophiotrema nucula</name>
    <dbReference type="NCBI Taxonomy" id="690887"/>
    <lineage>
        <taxon>Eukaryota</taxon>
        <taxon>Fungi</taxon>
        <taxon>Dikarya</taxon>
        <taxon>Ascomycota</taxon>
        <taxon>Pezizomycotina</taxon>
        <taxon>Dothideomycetes</taxon>
        <taxon>Pleosporomycetidae</taxon>
        <taxon>Pleosporales</taxon>
        <taxon>Lophiotremataceae</taxon>
        <taxon>Lophiotrema</taxon>
    </lineage>
</organism>
<accession>A0A6A5ZJE1</accession>
<evidence type="ECO:0000256" key="2">
    <source>
        <dbReference type="ARBA" id="ARBA00022679"/>
    </source>
</evidence>
<evidence type="ECO:0000313" key="4">
    <source>
        <dbReference type="EMBL" id="KAF2119692.1"/>
    </source>
</evidence>
<comment type="similarity">
    <text evidence="1">Belongs to the nicotianamine synthase (NAS)-like family.</text>
</comment>
<dbReference type="InterPro" id="IPR004298">
    <property type="entry name" value="Nicotian_synth"/>
</dbReference>
<proteinExistence type="inferred from homology"/>
<dbReference type="Gene3D" id="3.40.50.150">
    <property type="entry name" value="Vaccinia Virus protein VP39"/>
    <property type="match status" value="1"/>
</dbReference>
<dbReference type="PANTHER" id="PTHR32266">
    <property type="entry name" value="NICOTIANAMINE SYNTHASE 3"/>
    <property type="match status" value="1"/>
</dbReference>
<sequence>MPFFKPAPWTLRESCDSKNTHKPIIMESNTMPTVGKSQTPFPISTTPPATPTVMASKAHELINEIRTIYTTLNTLSDLSPTPVVNANLSRLVELCIKPYSKDLISHVLSIPGFEPLCIQLRHLCSTAEGLLETHWAERLNSATLANPASPSERELHLRNFIYYQNYLDLTRIECATLEAFLHTPKPTPRNICFIGSGPLPLTSFCILDRYPDAHVHNIDRDQSALSLSEQLAAKLGYIARMTFSGEDVSTMSSKSKDSTAWSDFDVVFLAALVGMDTSSKLAILESLAKRLKPGTLVVVRSAHGLRSVLYPVSHLISSKMRRERELMWR</sequence>
<protein>
    <submittedName>
        <fullName evidence="4">Nicotianamine synthase protein-domain-containing protein</fullName>
    </submittedName>
</protein>
<dbReference type="PROSITE" id="PS51142">
    <property type="entry name" value="NAS"/>
    <property type="match status" value="1"/>
</dbReference>